<accession>A0ABT5C813</accession>
<protein>
    <recommendedName>
        <fullName evidence="5">Secreted protein</fullName>
    </recommendedName>
</protein>
<evidence type="ECO:0000313" key="3">
    <source>
        <dbReference type="EMBL" id="MDC0682576.1"/>
    </source>
</evidence>
<evidence type="ECO:0000256" key="1">
    <source>
        <dbReference type="SAM" id="MobiDB-lite"/>
    </source>
</evidence>
<reference evidence="3 4" key="1">
    <citation type="submission" date="2023-01" db="EMBL/GenBank/DDBJ databases">
        <title>Minimal conservation of predation-associated metabolite biosynthetic gene clusters underscores biosynthetic potential of Myxococcota including descriptions for ten novel species: Archangium lansinium sp. nov., Myxococcus landrumus sp. nov., Nannocystis bai.</title>
        <authorList>
            <person name="Ahearne A."/>
            <person name="Stevens C."/>
            <person name="Dowd S."/>
        </authorList>
    </citation>
    <scope>NUCLEOTIDE SEQUENCE [LARGE SCALE GENOMIC DNA]</scope>
    <source>
        <strain evidence="3 4">WIWO2</strain>
    </source>
</reference>
<organism evidence="3 4">
    <name type="scientific">Sorangium atrum</name>
    <dbReference type="NCBI Taxonomy" id="2995308"/>
    <lineage>
        <taxon>Bacteria</taxon>
        <taxon>Pseudomonadati</taxon>
        <taxon>Myxococcota</taxon>
        <taxon>Polyangia</taxon>
        <taxon>Polyangiales</taxon>
        <taxon>Polyangiaceae</taxon>
        <taxon>Sorangium</taxon>
    </lineage>
</organism>
<proteinExistence type="predicted"/>
<evidence type="ECO:0000313" key="4">
    <source>
        <dbReference type="Proteomes" id="UP001217485"/>
    </source>
</evidence>
<keyword evidence="4" id="KW-1185">Reference proteome</keyword>
<name>A0ABT5C813_9BACT</name>
<feature type="signal peptide" evidence="2">
    <location>
        <begin position="1"/>
        <end position="28"/>
    </location>
</feature>
<evidence type="ECO:0008006" key="5">
    <source>
        <dbReference type="Google" id="ProtNLM"/>
    </source>
</evidence>
<sequence length="284" mass="30341">MKAKRLLGAALALGLGLAAITSATVAAAQQKPGKSGAPAAAPAKPADTPVTKKTIALTPPGIAWGMTTKQVAAVIDKMLDEAYVPRYKAISPGVKMRALDAELAEEKSAFRRSRIDFGSLPTGIDGTPLKGEYTYLNKESMMTLTRDSGKRYFFFIQDKLWKIIDEHPLGEKAARGKDYASAVVKLATAFGVPGRVTPPAPDKGRYVNEVDWKDAATHFRAIERSDSEIAFAYEDLVTLGSLESLRPNKPADTNAIDPAVASAVRKEEPPPGPPPSADKPGKKK</sequence>
<keyword evidence="2" id="KW-0732">Signal</keyword>
<evidence type="ECO:0000256" key="2">
    <source>
        <dbReference type="SAM" id="SignalP"/>
    </source>
</evidence>
<feature type="chain" id="PRO_5046862246" description="Secreted protein" evidence="2">
    <location>
        <begin position="29"/>
        <end position="284"/>
    </location>
</feature>
<dbReference type="Proteomes" id="UP001217485">
    <property type="component" value="Unassembled WGS sequence"/>
</dbReference>
<gene>
    <name evidence="3" type="ORF">POL72_32915</name>
</gene>
<dbReference type="EMBL" id="JAQNDK010000004">
    <property type="protein sequence ID" value="MDC0682576.1"/>
    <property type="molecule type" value="Genomic_DNA"/>
</dbReference>
<comment type="caution">
    <text evidence="3">The sequence shown here is derived from an EMBL/GenBank/DDBJ whole genome shotgun (WGS) entry which is preliminary data.</text>
</comment>
<dbReference type="RefSeq" id="WP_272100609.1">
    <property type="nucleotide sequence ID" value="NZ_JAQNDK010000004.1"/>
</dbReference>
<feature type="region of interest" description="Disordered" evidence="1">
    <location>
        <begin position="244"/>
        <end position="284"/>
    </location>
</feature>